<evidence type="ECO:0000313" key="2">
    <source>
        <dbReference type="Proteomes" id="UP000188324"/>
    </source>
</evidence>
<name>A0A1Q2CCD5_9ACTN</name>
<dbReference type="STRING" id="1610493.RPIT_02265"/>
<keyword evidence="2" id="KW-1185">Reference proteome</keyword>
<dbReference type="InterPro" id="IPR002514">
    <property type="entry name" value="Transposase_8"/>
</dbReference>
<sequence length="96" mass="10860">MSSKRRKFTPEFKADAVQLVVVAQRPIAQVARELEINESSLGYWVKLYRKQHPDPVKAPPPVEAARLAALEAEVRRLSEENAFLKKAAAFFARTQP</sequence>
<dbReference type="InterPro" id="IPR051839">
    <property type="entry name" value="RD_transcriptional_regulator"/>
</dbReference>
<proteinExistence type="predicted"/>
<protein>
    <submittedName>
        <fullName evidence="1">Uncharacterized protein</fullName>
    </submittedName>
</protein>
<organism evidence="1 2">
    <name type="scientific">Tessaracoccus flavus</name>
    <dbReference type="NCBI Taxonomy" id="1610493"/>
    <lineage>
        <taxon>Bacteria</taxon>
        <taxon>Bacillati</taxon>
        <taxon>Actinomycetota</taxon>
        <taxon>Actinomycetes</taxon>
        <taxon>Propionibacteriales</taxon>
        <taxon>Propionibacteriaceae</taxon>
        <taxon>Tessaracoccus</taxon>
    </lineage>
</organism>
<gene>
    <name evidence="1" type="ORF">RPIT_02265</name>
</gene>
<dbReference type="GO" id="GO:0004803">
    <property type="term" value="F:transposase activity"/>
    <property type="evidence" value="ECO:0007669"/>
    <property type="project" value="InterPro"/>
</dbReference>
<dbReference type="GO" id="GO:0003677">
    <property type="term" value="F:DNA binding"/>
    <property type="evidence" value="ECO:0007669"/>
    <property type="project" value="InterPro"/>
</dbReference>
<dbReference type="KEGG" id="tfl:RPIT_02265"/>
<dbReference type="Proteomes" id="UP000188324">
    <property type="component" value="Chromosome"/>
</dbReference>
<dbReference type="EMBL" id="CP019605">
    <property type="protein sequence ID" value="AQP43783.1"/>
    <property type="molecule type" value="Genomic_DNA"/>
</dbReference>
<dbReference type="SUPFAM" id="SSF46689">
    <property type="entry name" value="Homeodomain-like"/>
    <property type="match status" value="1"/>
</dbReference>
<dbReference type="InterPro" id="IPR009057">
    <property type="entry name" value="Homeodomain-like_sf"/>
</dbReference>
<dbReference type="Pfam" id="PF01527">
    <property type="entry name" value="HTH_Tnp_1"/>
    <property type="match status" value="1"/>
</dbReference>
<dbReference type="PANTHER" id="PTHR33215">
    <property type="entry name" value="PROTEIN DISTAL ANTENNA"/>
    <property type="match status" value="1"/>
</dbReference>
<dbReference type="AlphaFoldDB" id="A0A1Q2CCD5"/>
<dbReference type="PANTHER" id="PTHR33215:SF13">
    <property type="entry name" value="PROTEIN DISTAL ANTENNA"/>
    <property type="match status" value="1"/>
</dbReference>
<evidence type="ECO:0000313" key="1">
    <source>
        <dbReference type="EMBL" id="AQP43783.1"/>
    </source>
</evidence>
<reference evidence="1 2" key="1">
    <citation type="journal article" date="2016" name="Int. J. Syst. Evol. Microbiol.">
        <title>Tessaracoccus flavus sp. nov., isolated from the drainage system of a lindane-producing factory.</title>
        <authorList>
            <person name="Kumari R."/>
            <person name="Singh P."/>
            <person name="Schumann P."/>
            <person name="Lal R."/>
        </authorList>
    </citation>
    <scope>NUCLEOTIDE SEQUENCE [LARGE SCALE GENOMIC DNA]</scope>
    <source>
        <strain evidence="1 2">RP1T</strain>
    </source>
</reference>
<dbReference type="Gene3D" id="1.10.10.60">
    <property type="entry name" value="Homeodomain-like"/>
    <property type="match status" value="1"/>
</dbReference>
<dbReference type="GO" id="GO:0006313">
    <property type="term" value="P:DNA transposition"/>
    <property type="evidence" value="ECO:0007669"/>
    <property type="project" value="InterPro"/>
</dbReference>
<accession>A0A1Q2CCD5</accession>